<dbReference type="InterPro" id="IPR036397">
    <property type="entry name" value="RNaseH_sf"/>
</dbReference>
<dbReference type="InterPro" id="IPR001584">
    <property type="entry name" value="Integrase_cat-core"/>
</dbReference>
<dbReference type="SUPFAM" id="SSF53098">
    <property type="entry name" value="Ribonuclease H-like"/>
    <property type="match status" value="1"/>
</dbReference>
<dbReference type="InterPro" id="IPR012337">
    <property type="entry name" value="RNaseH-like_sf"/>
</dbReference>
<keyword evidence="3" id="KW-1185">Reference proteome</keyword>
<feature type="domain" description="Integrase catalytic" evidence="1">
    <location>
        <begin position="42"/>
        <end position="198"/>
    </location>
</feature>
<dbReference type="GO" id="GO:0003676">
    <property type="term" value="F:nucleic acid binding"/>
    <property type="evidence" value="ECO:0007669"/>
    <property type="project" value="InterPro"/>
</dbReference>
<dbReference type="Gene3D" id="3.30.420.10">
    <property type="entry name" value="Ribonuclease H-like superfamily/Ribonuclease H"/>
    <property type="match status" value="1"/>
</dbReference>
<dbReference type="GO" id="GO:0015074">
    <property type="term" value="P:DNA integration"/>
    <property type="evidence" value="ECO:0007669"/>
    <property type="project" value="InterPro"/>
</dbReference>
<accession>A0AAU9TJF1</accession>
<name>A0AAU9TJF1_EUPED</name>
<organism evidence="2 3">
    <name type="scientific">Euphydryas editha</name>
    <name type="common">Edith's checkerspot</name>
    <dbReference type="NCBI Taxonomy" id="104508"/>
    <lineage>
        <taxon>Eukaryota</taxon>
        <taxon>Metazoa</taxon>
        <taxon>Ecdysozoa</taxon>
        <taxon>Arthropoda</taxon>
        <taxon>Hexapoda</taxon>
        <taxon>Insecta</taxon>
        <taxon>Pterygota</taxon>
        <taxon>Neoptera</taxon>
        <taxon>Endopterygota</taxon>
        <taxon>Lepidoptera</taxon>
        <taxon>Glossata</taxon>
        <taxon>Ditrysia</taxon>
        <taxon>Papilionoidea</taxon>
        <taxon>Nymphalidae</taxon>
        <taxon>Nymphalinae</taxon>
        <taxon>Euphydryas</taxon>
    </lineage>
</organism>
<dbReference type="PANTHER" id="PTHR37984:SF11">
    <property type="entry name" value="INTEGRASE CATALYTIC DOMAIN-CONTAINING PROTEIN"/>
    <property type="match status" value="1"/>
</dbReference>
<dbReference type="FunFam" id="3.30.420.10:FF:000063">
    <property type="entry name" value="Retrovirus-related Pol polyprotein from transposon 297-like Protein"/>
    <property type="match status" value="1"/>
</dbReference>
<reference evidence="2" key="1">
    <citation type="submission" date="2022-03" db="EMBL/GenBank/DDBJ databases">
        <authorList>
            <person name="Tunstrom K."/>
        </authorList>
    </citation>
    <scope>NUCLEOTIDE SEQUENCE</scope>
</reference>
<evidence type="ECO:0000313" key="2">
    <source>
        <dbReference type="EMBL" id="CAH2085650.1"/>
    </source>
</evidence>
<dbReference type="PROSITE" id="PS50994">
    <property type="entry name" value="INTEGRASE"/>
    <property type="match status" value="1"/>
</dbReference>
<dbReference type="Pfam" id="PF00665">
    <property type="entry name" value="rve"/>
    <property type="match status" value="1"/>
</dbReference>
<gene>
    <name evidence="2" type="ORF">EEDITHA_LOCUS2098</name>
</gene>
<dbReference type="AlphaFoldDB" id="A0AAU9TJF1"/>
<protein>
    <recommendedName>
        <fullName evidence="1">Integrase catalytic domain-containing protein</fullName>
    </recommendedName>
</protein>
<evidence type="ECO:0000259" key="1">
    <source>
        <dbReference type="PROSITE" id="PS50994"/>
    </source>
</evidence>
<dbReference type="InterPro" id="IPR050951">
    <property type="entry name" value="Retrovirus_Pol_polyprotein"/>
</dbReference>
<proteinExistence type="predicted"/>
<comment type="caution">
    <text evidence="2">The sequence shown here is derived from an EMBL/GenBank/DDBJ whole genome shotgun (WGS) entry which is preliminary data.</text>
</comment>
<evidence type="ECO:0000313" key="3">
    <source>
        <dbReference type="Proteomes" id="UP001153954"/>
    </source>
</evidence>
<dbReference type="Proteomes" id="UP001153954">
    <property type="component" value="Unassembled WGS sequence"/>
</dbReference>
<sequence>MKAKLRSKVWWKGMDKDEEYCIDTVEGCRLVRQDTHPEPLTATELPSRVWELVALDYLGPLPSGHYLLIIIDYYSRYYEVEVLKNQTAETTIKVLEKLICREGIMDEVVCDNGPAFRDERFKEFLASNGIKLRHTTPLWPQANGEVERQNRSVLKRLRIAQALKLDWKKELQIYLSAYRTTPHSTTGVPPDDDRYKKHAYKQYADKKRHAKELDLQPGDKVLMRQRKENKLSTPFSPNEHTVLWK</sequence>
<dbReference type="EMBL" id="CAKOGL010000004">
    <property type="protein sequence ID" value="CAH2085650.1"/>
    <property type="molecule type" value="Genomic_DNA"/>
</dbReference>
<dbReference type="PANTHER" id="PTHR37984">
    <property type="entry name" value="PROTEIN CBG26694"/>
    <property type="match status" value="1"/>
</dbReference>